<sequence>MCVAARAAAVAQAGIELKAQVTARLRVDSRVDSSCETCWVESVG</sequence>
<evidence type="ECO:0000313" key="1">
    <source>
        <dbReference type="EMBL" id="OXC76773.1"/>
    </source>
</evidence>
<dbReference type="AlphaFoldDB" id="A0A226X097"/>
<name>A0A226X097_CABSO</name>
<evidence type="ECO:0000313" key="2">
    <source>
        <dbReference type="Proteomes" id="UP000214720"/>
    </source>
</evidence>
<proteinExistence type="predicted"/>
<dbReference type="Proteomes" id="UP000214720">
    <property type="component" value="Unassembled WGS sequence"/>
</dbReference>
<gene>
    <name evidence="1" type="ORF">BSU04_20215</name>
</gene>
<protein>
    <submittedName>
        <fullName evidence="1">Uncharacterized protein</fullName>
    </submittedName>
</protein>
<comment type="caution">
    <text evidence="1">The sequence shown here is derived from an EMBL/GenBank/DDBJ whole genome shotgun (WGS) entry which is preliminary data.</text>
</comment>
<accession>A0A226X097</accession>
<dbReference type="EMBL" id="MTHB01000117">
    <property type="protein sequence ID" value="OXC76773.1"/>
    <property type="molecule type" value="Genomic_DNA"/>
</dbReference>
<organism evidence="1 2">
    <name type="scientific">Caballeronia sordidicola</name>
    <name type="common">Burkholderia sordidicola</name>
    <dbReference type="NCBI Taxonomy" id="196367"/>
    <lineage>
        <taxon>Bacteria</taxon>
        <taxon>Pseudomonadati</taxon>
        <taxon>Pseudomonadota</taxon>
        <taxon>Betaproteobacteria</taxon>
        <taxon>Burkholderiales</taxon>
        <taxon>Burkholderiaceae</taxon>
        <taxon>Caballeronia</taxon>
    </lineage>
</organism>
<reference evidence="2" key="1">
    <citation type="submission" date="2017-01" db="EMBL/GenBank/DDBJ databases">
        <title>Genome Analysis of Deinococcus marmoris KOPRI26562.</title>
        <authorList>
            <person name="Kim J.H."/>
            <person name="Oh H.-M."/>
        </authorList>
    </citation>
    <scope>NUCLEOTIDE SEQUENCE [LARGE SCALE GENOMIC DNA]</scope>
    <source>
        <strain evidence="2">PAMC 26633</strain>
    </source>
</reference>